<evidence type="ECO:0000256" key="4">
    <source>
        <dbReference type="ARBA" id="ARBA00022692"/>
    </source>
</evidence>
<dbReference type="PANTHER" id="PTHR30561">
    <property type="entry name" value="SMR FAMILY PROTON-DEPENDENT DRUG EFFLUX TRANSPORTER SUGE"/>
    <property type="match status" value="1"/>
</dbReference>
<feature type="transmembrane region" description="Helical" evidence="8">
    <location>
        <begin position="85"/>
        <end position="103"/>
    </location>
</feature>
<evidence type="ECO:0000256" key="1">
    <source>
        <dbReference type="ARBA" id="ARBA00004651"/>
    </source>
</evidence>
<comment type="caution">
    <text evidence="9">The sequence shown here is derived from an EMBL/GenBank/DDBJ whole genome shotgun (WGS) entry which is preliminary data.</text>
</comment>
<accession>A0ABX2DRK9</accession>
<dbReference type="SUPFAM" id="SSF103481">
    <property type="entry name" value="Multidrug resistance efflux transporter EmrE"/>
    <property type="match status" value="1"/>
</dbReference>
<dbReference type="Gene3D" id="1.10.3730.20">
    <property type="match status" value="1"/>
</dbReference>
<protein>
    <submittedName>
        <fullName evidence="9">Multidrug efflux SMR transporter</fullName>
    </submittedName>
</protein>
<dbReference type="InterPro" id="IPR045324">
    <property type="entry name" value="Small_multidrug_res"/>
</dbReference>
<evidence type="ECO:0000256" key="5">
    <source>
        <dbReference type="ARBA" id="ARBA00022989"/>
    </source>
</evidence>
<gene>
    <name evidence="9" type="ORF">HQN87_12005</name>
</gene>
<name>A0ABX2DRK9_9BACL</name>
<keyword evidence="6 8" id="KW-0472">Membrane</keyword>
<evidence type="ECO:0000313" key="9">
    <source>
        <dbReference type="EMBL" id="NQX46056.1"/>
    </source>
</evidence>
<organism evidence="9 10">
    <name type="scientific">Paenibacillus tritici</name>
    <dbReference type="NCBI Taxonomy" id="1873425"/>
    <lineage>
        <taxon>Bacteria</taxon>
        <taxon>Bacillati</taxon>
        <taxon>Bacillota</taxon>
        <taxon>Bacilli</taxon>
        <taxon>Bacillales</taxon>
        <taxon>Paenibacillaceae</taxon>
        <taxon>Paenibacillus</taxon>
    </lineage>
</organism>
<dbReference type="RefSeq" id="WP_173132844.1">
    <property type="nucleotide sequence ID" value="NZ_CP073365.1"/>
</dbReference>
<evidence type="ECO:0000313" key="10">
    <source>
        <dbReference type="Proteomes" id="UP000711047"/>
    </source>
</evidence>
<keyword evidence="10" id="KW-1185">Reference proteome</keyword>
<feature type="transmembrane region" description="Helical" evidence="8">
    <location>
        <begin position="59"/>
        <end position="79"/>
    </location>
</feature>
<evidence type="ECO:0000256" key="7">
    <source>
        <dbReference type="RuleBase" id="RU003942"/>
    </source>
</evidence>
<evidence type="ECO:0000256" key="2">
    <source>
        <dbReference type="ARBA" id="ARBA00022448"/>
    </source>
</evidence>
<evidence type="ECO:0000256" key="3">
    <source>
        <dbReference type="ARBA" id="ARBA00022475"/>
    </source>
</evidence>
<feature type="transmembrane region" description="Helical" evidence="8">
    <location>
        <begin position="27"/>
        <end position="47"/>
    </location>
</feature>
<keyword evidence="5 8" id="KW-1133">Transmembrane helix</keyword>
<dbReference type="Pfam" id="PF00893">
    <property type="entry name" value="Multi_Drug_Res"/>
    <property type="match status" value="1"/>
</dbReference>
<dbReference type="PANTHER" id="PTHR30561:SF1">
    <property type="entry name" value="MULTIDRUG TRANSPORTER EMRE"/>
    <property type="match status" value="1"/>
</dbReference>
<reference evidence="9 10" key="1">
    <citation type="submission" date="2020-05" db="EMBL/GenBank/DDBJ databases">
        <title>Paenibacillus glebae, sp. nov., Paenibacillus humi sp. nov., Paenibacillus pedi sp. nov., Paenibacillus terrestris sp. nov. and Paenibacillus terricola sp. nov., isolated from a forest top soil sample.</title>
        <authorList>
            <person name="Qi S."/>
            <person name="Carlier A."/>
            <person name="Cnockaert M."/>
            <person name="Vandamme P."/>
        </authorList>
    </citation>
    <scope>NUCLEOTIDE SEQUENCE [LARGE SCALE GENOMIC DNA]</scope>
    <source>
        <strain evidence="9 10">LMG 29502</strain>
    </source>
</reference>
<evidence type="ECO:0000256" key="8">
    <source>
        <dbReference type="SAM" id="Phobius"/>
    </source>
</evidence>
<keyword evidence="3" id="KW-1003">Cell membrane</keyword>
<dbReference type="EMBL" id="JABMKX010000006">
    <property type="protein sequence ID" value="NQX46056.1"/>
    <property type="molecule type" value="Genomic_DNA"/>
</dbReference>
<dbReference type="Proteomes" id="UP000711047">
    <property type="component" value="Unassembled WGS sequence"/>
</dbReference>
<proteinExistence type="inferred from homology"/>
<evidence type="ECO:0000256" key="6">
    <source>
        <dbReference type="ARBA" id="ARBA00023136"/>
    </source>
</evidence>
<comment type="similarity">
    <text evidence="7">Belongs to the drug/metabolite transporter (DMT) superfamily. Small multidrug resistance (SMR) (TC 2.A.7.1) family.</text>
</comment>
<comment type="subcellular location">
    <subcellularLocation>
        <location evidence="1 7">Cell membrane</location>
        <topology evidence="1 7">Multi-pass membrane protein</topology>
    </subcellularLocation>
</comment>
<keyword evidence="2" id="KW-0813">Transport</keyword>
<dbReference type="InterPro" id="IPR000390">
    <property type="entry name" value="Small_drug/metabolite_transptr"/>
</dbReference>
<sequence>MKSYLALSVAILSEIFGTTMLKLSDGFSSLLPSIGVVIGMGLAFYSLSISLRTIPLSLAYAIWSGAGTALTALIGILIWNDPFNLLTGISLLIIIGGLVLLNSSSPSRQEAEKSPAK</sequence>
<keyword evidence="4 7" id="KW-0812">Transmembrane</keyword>
<dbReference type="InterPro" id="IPR037185">
    <property type="entry name" value="EmrE-like"/>
</dbReference>